<dbReference type="PANTHER" id="PTHR42655">
    <property type="entry name" value="GLYCOGEN PHOSPHORYLASE"/>
    <property type="match status" value="1"/>
</dbReference>
<dbReference type="EMBL" id="UINC01033207">
    <property type="protein sequence ID" value="SVB22116.1"/>
    <property type="molecule type" value="Genomic_DNA"/>
</dbReference>
<evidence type="ECO:0000313" key="8">
    <source>
        <dbReference type="EMBL" id="SVB22116.1"/>
    </source>
</evidence>
<dbReference type="NCBIfam" id="TIGR02094">
    <property type="entry name" value="more_P_ylases"/>
    <property type="match status" value="1"/>
</dbReference>
<evidence type="ECO:0000256" key="7">
    <source>
        <dbReference type="ARBA" id="ARBA00023277"/>
    </source>
</evidence>
<dbReference type="InterPro" id="IPR035090">
    <property type="entry name" value="Pyridoxal_P_attach_site"/>
</dbReference>
<comment type="cofactor">
    <cofactor evidence="1">
        <name>pyridoxal 5'-phosphate</name>
        <dbReference type="ChEBI" id="CHEBI:597326"/>
    </cofactor>
</comment>
<dbReference type="InterPro" id="IPR011834">
    <property type="entry name" value="Agluc_phsphrylas"/>
</dbReference>
<dbReference type="AlphaFoldDB" id="A0A382C7T5"/>
<keyword evidence="6" id="KW-0663">Pyridoxal phosphate</keyword>
<dbReference type="SUPFAM" id="SSF53756">
    <property type="entry name" value="UDP-Glycosyltransferase/glycogen phosphorylase"/>
    <property type="match status" value="1"/>
</dbReference>
<evidence type="ECO:0000256" key="5">
    <source>
        <dbReference type="ARBA" id="ARBA00022679"/>
    </source>
</evidence>
<sequence>DDVIWNAHQERKRYLLGYANSQVSKALDGDTLTIGFARRAATYKRAQLLFHDMDRLESLGAEKIQVIFSGKAHPKDAEGKEVIRQIVSRSKAMFGKVKIIYLENYNMWLGRMITSGVDVWLNTPLRPNEASGTSGMKATLNGVPNLSVLDGWWAEGCKNGVNGWAVGDPEHPDDEKDADHLYSILENSVIPTFYNDRNKWISMMKEAIKTGVDFTAHRMIMEYNQKFYQEK</sequence>
<dbReference type="GO" id="GO:0030170">
    <property type="term" value="F:pyridoxal phosphate binding"/>
    <property type="evidence" value="ECO:0007669"/>
    <property type="project" value="InterPro"/>
</dbReference>
<dbReference type="PROSITE" id="PS00102">
    <property type="entry name" value="PHOSPHORYLASE"/>
    <property type="match status" value="1"/>
</dbReference>
<dbReference type="EC" id="2.4.1.1" evidence="3"/>
<evidence type="ECO:0000256" key="1">
    <source>
        <dbReference type="ARBA" id="ARBA00001933"/>
    </source>
</evidence>
<feature type="non-terminal residue" evidence="8">
    <location>
        <position position="1"/>
    </location>
</feature>
<name>A0A382C7T5_9ZZZZ</name>
<dbReference type="Gene3D" id="3.40.50.2000">
    <property type="entry name" value="Glycogen Phosphorylase B"/>
    <property type="match status" value="1"/>
</dbReference>
<keyword evidence="5" id="KW-0808">Transferase</keyword>
<dbReference type="InterPro" id="IPR000811">
    <property type="entry name" value="Glyco_trans_35"/>
</dbReference>
<keyword evidence="4" id="KW-0328">Glycosyltransferase</keyword>
<evidence type="ECO:0000256" key="6">
    <source>
        <dbReference type="ARBA" id="ARBA00022898"/>
    </source>
</evidence>
<evidence type="ECO:0000256" key="2">
    <source>
        <dbReference type="ARBA" id="ARBA00006047"/>
    </source>
</evidence>
<comment type="similarity">
    <text evidence="2">Belongs to the glycogen phosphorylase family.</text>
</comment>
<protein>
    <recommendedName>
        <fullName evidence="3">glycogen phosphorylase</fullName>
        <ecNumber evidence="3">2.4.1.1</ecNumber>
    </recommendedName>
</protein>
<dbReference type="GO" id="GO:0005975">
    <property type="term" value="P:carbohydrate metabolic process"/>
    <property type="evidence" value="ECO:0007669"/>
    <property type="project" value="InterPro"/>
</dbReference>
<accession>A0A382C7T5</accession>
<evidence type="ECO:0000256" key="3">
    <source>
        <dbReference type="ARBA" id="ARBA00012591"/>
    </source>
</evidence>
<reference evidence="8" key="1">
    <citation type="submission" date="2018-05" db="EMBL/GenBank/DDBJ databases">
        <authorList>
            <person name="Lanie J.A."/>
            <person name="Ng W.-L."/>
            <person name="Kazmierczak K.M."/>
            <person name="Andrzejewski T.M."/>
            <person name="Davidsen T.M."/>
            <person name="Wayne K.J."/>
            <person name="Tettelin H."/>
            <person name="Glass J.I."/>
            <person name="Rusch D."/>
            <person name="Podicherti R."/>
            <person name="Tsui H.-C.T."/>
            <person name="Winkler M.E."/>
        </authorList>
    </citation>
    <scope>NUCLEOTIDE SEQUENCE</scope>
</reference>
<evidence type="ECO:0000256" key="4">
    <source>
        <dbReference type="ARBA" id="ARBA00022676"/>
    </source>
</evidence>
<proteinExistence type="inferred from homology"/>
<dbReference type="PANTHER" id="PTHR42655:SF1">
    <property type="entry name" value="GLYCOGEN PHOSPHORYLASE"/>
    <property type="match status" value="1"/>
</dbReference>
<dbReference type="GO" id="GO:0008184">
    <property type="term" value="F:glycogen phosphorylase activity"/>
    <property type="evidence" value="ECO:0007669"/>
    <property type="project" value="InterPro"/>
</dbReference>
<organism evidence="8">
    <name type="scientific">marine metagenome</name>
    <dbReference type="NCBI Taxonomy" id="408172"/>
    <lineage>
        <taxon>unclassified sequences</taxon>
        <taxon>metagenomes</taxon>
        <taxon>ecological metagenomes</taxon>
    </lineage>
</organism>
<keyword evidence="7" id="KW-0119">Carbohydrate metabolism</keyword>
<dbReference type="InterPro" id="IPR052182">
    <property type="entry name" value="Glycogen/Maltodextrin_Phosph"/>
</dbReference>
<gene>
    <name evidence="8" type="ORF">METZ01_LOCUS174970</name>
</gene>
<dbReference type="Pfam" id="PF00343">
    <property type="entry name" value="Phosphorylase"/>
    <property type="match status" value="1"/>
</dbReference>